<dbReference type="Pfam" id="PF01381">
    <property type="entry name" value="HTH_3"/>
    <property type="match status" value="1"/>
</dbReference>
<sequence length="162" mass="18682">MRIDSGYKNQKDFANRSNISAATISRIEKGEQTPTIETLKTIAPYLPSTTLHKLMTKAGYLEPPATTDNDLTWKERALQAENELMTSKRDLLKAINIKRFGDGIVEGDIIEFNHQSELLYIYHKRDLIKITLHEFNDCIGYTPDRRWEAISQLRIKSQQKTV</sequence>
<gene>
    <name evidence="2" type="ORF">PPSC2_26155</name>
</gene>
<dbReference type="PATRIC" id="fig|886882.15.peg.5508"/>
<evidence type="ECO:0000313" key="2">
    <source>
        <dbReference type="EMBL" id="ADO59801.1"/>
    </source>
</evidence>
<organism evidence="2 3">
    <name type="scientific">Paenibacillus polymyxa (strain SC2)</name>
    <name type="common">Bacillus polymyxa</name>
    <dbReference type="NCBI Taxonomy" id="886882"/>
    <lineage>
        <taxon>Bacteria</taxon>
        <taxon>Bacillati</taxon>
        <taxon>Bacillota</taxon>
        <taxon>Bacilli</taxon>
        <taxon>Bacillales</taxon>
        <taxon>Paenibacillaceae</taxon>
        <taxon>Paenibacillus</taxon>
    </lineage>
</organism>
<evidence type="ECO:0000259" key="1">
    <source>
        <dbReference type="PROSITE" id="PS50943"/>
    </source>
</evidence>
<feature type="domain" description="HTH cro/C1-type" evidence="1">
    <location>
        <begin position="10"/>
        <end position="54"/>
    </location>
</feature>
<dbReference type="GO" id="GO:0003677">
    <property type="term" value="F:DNA binding"/>
    <property type="evidence" value="ECO:0007669"/>
    <property type="project" value="InterPro"/>
</dbReference>
<name>E3EKG9_PAEPS</name>
<dbReference type="CDD" id="cd00093">
    <property type="entry name" value="HTH_XRE"/>
    <property type="match status" value="1"/>
</dbReference>
<dbReference type="AlphaFoldDB" id="E3EKG9"/>
<dbReference type="PROSITE" id="PS50943">
    <property type="entry name" value="HTH_CROC1"/>
    <property type="match status" value="1"/>
</dbReference>
<dbReference type="EMBL" id="CP002214">
    <property type="protein sequence ID" value="ADO59801.1"/>
    <property type="molecule type" value="Genomic_DNA"/>
</dbReference>
<protein>
    <recommendedName>
        <fullName evidence="1">HTH cro/C1-type domain-containing protein</fullName>
    </recommendedName>
</protein>
<keyword evidence="2" id="KW-0614">Plasmid</keyword>
<dbReference type="Proteomes" id="UP000006868">
    <property type="component" value="Plasmid pSC2"/>
</dbReference>
<reference evidence="2 3" key="1">
    <citation type="journal article" date="2011" name="J. Bacteriol.">
        <title>Complete genome sequence of Paenibacillus polymyxa SC2, a strain of plant growth-promoting Rhizobacterium with broad-spectrum antimicrobial activity.</title>
        <authorList>
            <person name="Ma M."/>
            <person name="Wang C."/>
            <person name="Ding Y."/>
            <person name="Li L."/>
            <person name="Shen D."/>
            <person name="Jiang X."/>
            <person name="Guan D."/>
            <person name="Cao F."/>
            <person name="Chen H."/>
            <person name="Feng R."/>
            <person name="Wang X."/>
            <person name="Ge Y."/>
            <person name="Yao L."/>
            <person name="Bing X."/>
            <person name="Yang X."/>
            <person name="Li J."/>
            <person name="Du B."/>
        </authorList>
    </citation>
    <scope>NUCLEOTIDE SEQUENCE [LARGE SCALE GENOMIC DNA]</scope>
    <source>
        <strain evidence="2 3">SC2</strain>
        <plasmid evidence="3">pSC2</plasmid>
    </source>
</reference>
<dbReference type="SUPFAM" id="SSF47413">
    <property type="entry name" value="lambda repressor-like DNA-binding domains"/>
    <property type="match status" value="1"/>
</dbReference>
<dbReference type="InterPro" id="IPR001387">
    <property type="entry name" value="Cro/C1-type_HTH"/>
</dbReference>
<proteinExistence type="predicted"/>
<evidence type="ECO:0000313" key="3">
    <source>
        <dbReference type="Proteomes" id="UP000006868"/>
    </source>
</evidence>
<dbReference type="Gene3D" id="1.10.260.40">
    <property type="entry name" value="lambda repressor-like DNA-binding domains"/>
    <property type="match status" value="1"/>
</dbReference>
<dbReference type="InterPro" id="IPR010982">
    <property type="entry name" value="Lambda_DNA-bd_dom_sf"/>
</dbReference>
<accession>E3EKG9</accession>
<dbReference type="OrthoDB" id="9812960at2"/>
<dbReference type="HOGENOM" id="CLU_1633762_0_0_9"/>
<geneLocation type="plasmid" evidence="2 3">
    <name>pSC2</name>
</geneLocation>
<dbReference type="KEGG" id="ppm:PPSC2_26155"/>